<reference evidence="5" key="1">
    <citation type="journal article" date="2021" name="Nat. Commun.">
        <title>Genetic determinants of endophytism in the Arabidopsis root mycobiome.</title>
        <authorList>
            <person name="Mesny F."/>
            <person name="Miyauchi S."/>
            <person name="Thiergart T."/>
            <person name="Pickel B."/>
            <person name="Atanasova L."/>
            <person name="Karlsson M."/>
            <person name="Huettel B."/>
            <person name="Barry K.W."/>
            <person name="Haridas S."/>
            <person name="Chen C."/>
            <person name="Bauer D."/>
            <person name="Andreopoulos W."/>
            <person name="Pangilinan J."/>
            <person name="LaButti K."/>
            <person name="Riley R."/>
            <person name="Lipzen A."/>
            <person name="Clum A."/>
            <person name="Drula E."/>
            <person name="Henrissat B."/>
            <person name="Kohler A."/>
            <person name="Grigoriev I.V."/>
            <person name="Martin F.M."/>
            <person name="Hacquard S."/>
        </authorList>
    </citation>
    <scope>NUCLEOTIDE SEQUENCE</scope>
    <source>
        <strain evidence="5">FSSC 5 MPI-SDFR-AT-0091</strain>
    </source>
</reference>
<dbReference type="GO" id="GO:0003677">
    <property type="term" value="F:DNA binding"/>
    <property type="evidence" value="ECO:0007669"/>
    <property type="project" value="InterPro"/>
</dbReference>
<dbReference type="Gene3D" id="4.10.240.10">
    <property type="entry name" value="Zn(2)-C6 fungal-type DNA-binding domain"/>
    <property type="match status" value="1"/>
</dbReference>
<evidence type="ECO:0000313" key="5">
    <source>
        <dbReference type="EMBL" id="KAH7275425.1"/>
    </source>
</evidence>
<dbReference type="GO" id="GO:0008270">
    <property type="term" value="F:zinc ion binding"/>
    <property type="evidence" value="ECO:0007669"/>
    <property type="project" value="InterPro"/>
</dbReference>
<organism evidence="5 6">
    <name type="scientific">Fusarium solani</name>
    <name type="common">Filamentous fungus</name>
    <dbReference type="NCBI Taxonomy" id="169388"/>
    <lineage>
        <taxon>Eukaryota</taxon>
        <taxon>Fungi</taxon>
        <taxon>Dikarya</taxon>
        <taxon>Ascomycota</taxon>
        <taxon>Pezizomycotina</taxon>
        <taxon>Sordariomycetes</taxon>
        <taxon>Hypocreomycetidae</taxon>
        <taxon>Hypocreales</taxon>
        <taxon>Nectriaceae</taxon>
        <taxon>Fusarium</taxon>
        <taxon>Fusarium solani species complex</taxon>
    </lineage>
</organism>
<evidence type="ECO:0000259" key="4">
    <source>
        <dbReference type="PROSITE" id="PS50048"/>
    </source>
</evidence>
<keyword evidence="3" id="KW-0539">Nucleus</keyword>
<dbReference type="CDD" id="cd00067">
    <property type="entry name" value="GAL4"/>
    <property type="match status" value="1"/>
</dbReference>
<dbReference type="SMART" id="SM00066">
    <property type="entry name" value="GAL4"/>
    <property type="match status" value="1"/>
</dbReference>
<gene>
    <name evidence="5" type="ORF">B0J15DRAFT_474983</name>
</gene>
<dbReference type="PANTHER" id="PTHR31001">
    <property type="entry name" value="UNCHARACTERIZED TRANSCRIPTIONAL REGULATORY PROTEIN"/>
    <property type="match status" value="1"/>
</dbReference>
<dbReference type="GO" id="GO:0006351">
    <property type="term" value="P:DNA-templated transcription"/>
    <property type="evidence" value="ECO:0007669"/>
    <property type="project" value="InterPro"/>
</dbReference>
<dbReference type="SMART" id="SM00906">
    <property type="entry name" value="Fungal_trans"/>
    <property type="match status" value="1"/>
</dbReference>
<dbReference type="Proteomes" id="UP000736672">
    <property type="component" value="Unassembled WGS sequence"/>
</dbReference>
<dbReference type="PROSITE" id="PS50048">
    <property type="entry name" value="ZN2_CY6_FUNGAL_2"/>
    <property type="match status" value="1"/>
</dbReference>
<dbReference type="InterPro" id="IPR050613">
    <property type="entry name" value="Sec_Metabolite_Reg"/>
</dbReference>
<dbReference type="Pfam" id="PF00172">
    <property type="entry name" value="Zn_clus"/>
    <property type="match status" value="1"/>
</dbReference>
<dbReference type="Pfam" id="PF04082">
    <property type="entry name" value="Fungal_trans"/>
    <property type="match status" value="1"/>
</dbReference>
<dbReference type="SUPFAM" id="SSF57701">
    <property type="entry name" value="Zn2/Cys6 DNA-binding domain"/>
    <property type="match status" value="1"/>
</dbReference>
<evidence type="ECO:0000313" key="6">
    <source>
        <dbReference type="Proteomes" id="UP000736672"/>
    </source>
</evidence>
<evidence type="ECO:0000256" key="1">
    <source>
        <dbReference type="ARBA" id="ARBA00004123"/>
    </source>
</evidence>
<accession>A0A9P9REU8</accession>
<evidence type="ECO:0000256" key="2">
    <source>
        <dbReference type="ARBA" id="ARBA00022723"/>
    </source>
</evidence>
<dbReference type="AlphaFoldDB" id="A0A9P9REU8"/>
<keyword evidence="2" id="KW-0479">Metal-binding</keyword>
<dbReference type="EMBL" id="JAGTJS010000001">
    <property type="protein sequence ID" value="KAH7275425.1"/>
    <property type="molecule type" value="Genomic_DNA"/>
</dbReference>
<proteinExistence type="predicted"/>
<name>A0A9P9REU8_FUSSL</name>
<dbReference type="GO" id="GO:0000981">
    <property type="term" value="F:DNA-binding transcription factor activity, RNA polymerase II-specific"/>
    <property type="evidence" value="ECO:0007669"/>
    <property type="project" value="InterPro"/>
</dbReference>
<dbReference type="PANTHER" id="PTHR31001:SF40">
    <property type="entry name" value="ZN(II)2CYS6 TRANSCRIPTION FACTOR (EUROFUNG)"/>
    <property type="match status" value="1"/>
</dbReference>
<dbReference type="InterPro" id="IPR007219">
    <property type="entry name" value="XnlR_reg_dom"/>
</dbReference>
<feature type="domain" description="Zn(2)-C6 fungal-type" evidence="4">
    <location>
        <begin position="18"/>
        <end position="50"/>
    </location>
</feature>
<dbReference type="GO" id="GO:0005634">
    <property type="term" value="C:nucleus"/>
    <property type="evidence" value="ECO:0007669"/>
    <property type="project" value="UniProtKB-SubCell"/>
</dbReference>
<evidence type="ECO:0000256" key="3">
    <source>
        <dbReference type="ARBA" id="ARBA00023242"/>
    </source>
</evidence>
<dbReference type="PROSITE" id="PS00463">
    <property type="entry name" value="ZN2_CY6_FUNGAL_1"/>
    <property type="match status" value="1"/>
</dbReference>
<comment type="caution">
    <text evidence="5">The sequence shown here is derived from an EMBL/GenBank/DDBJ whole genome shotgun (WGS) entry which is preliminary data.</text>
</comment>
<dbReference type="InterPro" id="IPR001138">
    <property type="entry name" value="Zn2Cys6_DnaBD"/>
</dbReference>
<dbReference type="OrthoDB" id="4898680at2759"/>
<dbReference type="InterPro" id="IPR036864">
    <property type="entry name" value="Zn2-C6_fun-type_DNA-bd_sf"/>
</dbReference>
<dbReference type="CDD" id="cd12148">
    <property type="entry name" value="fungal_TF_MHR"/>
    <property type="match status" value="1"/>
</dbReference>
<keyword evidence="6" id="KW-1185">Reference proteome</keyword>
<comment type="subcellular location">
    <subcellularLocation>
        <location evidence="1">Nucleus</location>
    </subcellularLocation>
</comment>
<protein>
    <recommendedName>
        <fullName evidence="4">Zn(2)-C6 fungal-type domain-containing protein</fullName>
    </recommendedName>
</protein>
<sequence>MRTTQDHPPRRPNGRPEACDPCRARKVACDHTRPSCDRCRKRGEANRCVYTTTTSRSRSRIQFYSEQPEVSSPSSQSSRTVMRNSVFGPGYLGSTSHASVFKETRDSLSILEQPDSQNIESETSRQQSQLDIGFRDLPLPTRQMCLLVLQYLPGQRDACMVFHGDPSSASKKSWTHVAVARIIQSLQDIFRYFAQHDSPLEKVADVLCRNTAQPMRDDLTSAKDWMDQFCGHKLRWEAIGLLWAHIEGLSDALGSLDPRQLQWVPGKESTELALTSLGYCIEISRHFTAGNALLLDLCRRKGTLGTLIYGDASSTFWDSHSLAVSMMIFLGLHAQDGASKSQVQKEVPSFCTEYKRRLFSYLFFTDKSVVSFSGRPPLISRRYCSTALPLDLQDEDLMSDQATLTEAMKTLDDRGWQTQGRVHSVTFMRARIMLSYVLDELVEIALGNDTNITLDYLESIKARQLKVFSEYPSSLVYNHEDLSDPDLDIKILYVRILTYLAHLRNIFLVERLLLQHGGVDEGNLLATSFDLVRVTVVLWIHKDRFAEMRRNFEWLLMAYAAPGGGILCQELLRPTFYGTHPLNSELSRSSIVQQLSLLAAFLNWVGPTAPNSIMCSDCQVIIQRVLDQHLNTATENDRDLESLGSLLPHSLGFRFDLLNTFDWLQSGIQ</sequence>